<evidence type="ECO:0008006" key="2">
    <source>
        <dbReference type="Google" id="ProtNLM"/>
    </source>
</evidence>
<proteinExistence type="predicted"/>
<reference evidence="1" key="1">
    <citation type="submission" date="2018-05" db="EMBL/GenBank/DDBJ databases">
        <authorList>
            <person name="Lanie J.A."/>
            <person name="Ng W.-L."/>
            <person name="Kazmierczak K.M."/>
            <person name="Andrzejewski T.M."/>
            <person name="Davidsen T.M."/>
            <person name="Wayne K.J."/>
            <person name="Tettelin H."/>
            <person name="Glass J.I."/>
            <person name="Rusch D."/>
            <person name="Podicherti R."/>
            <person name="Tsui H.-C.T."/>
            <person name="Winkler M.E."/>
        </authorList>
    </citation>
    <scope>NUCLEOTIDE SEQUENCE</scope>
</reference>
<sequence>GNTAIADDKWHFIAAVADASKGKSSIWIDGKKEAEADFNKNSGYGTNDGVVAIGRHYDRYTKGIIDDVGLFNVALTSDDIKTIMDAGLGGVSTAVSNLNKLAITWGEIRKR</sequence>
<dbReference type="Pfam" id="PF13385">
    <property type="entry name" value="Laminin_G_3"/>
    <property type="match status" value="1"/>
</dbReference>
<accession>A0A382LJ13</accession>
<feature type="non-terminal residue" evidence="1">
    <location>
        <position position="1"/>
    </location>
</feature>
<dbReference type="SUPFAM" id="SSF49899">
    <property type="entry name" value="Concanavalin A-like lectins/glucanases"/>
    <property type="match status" value="1"/>
</dbReference>
<gene>
    <name evidence="1" type="ORF">METZ01_LOCUS289474</name>
</gene>
<dbReference type="AlphaFoldDB" id="A0A382LJ13"/>
<evidence type="ECO:0000313" key="1">
    <source>
        <dbReference type="EMBL" id="SVC36620.1"/>
    </source>
</evidence>
<protein>
    <recommendedName>
        <fullName evidence="2">LamG-like jellyroll fold domain-containing protein</fullName>
    </recommendedName>
</protein>
<dbReference type="InterPro" id="IPR013320">
    <property type="entry name" value="ConA-like_dom_sf"/>
</dbReference>
<dbReference type="Gene3D" id="2.60.120.200">
    <property type="match status" value="1"/>
</dbReference>
<dbReference type="EMBL" id="UINC01087334">
    <property type="protein sequence ID" value="SVC36620.1"/>
    <property type="molecule type" value="Genomic_DNA"/>
</dbReference>
<name>A0A382LJ13_9ZZZZ</name>
<organism evidence="1">
    <name type="scientific">marine metagenome</name>
    <dbReference type="NCBI Taxonomy" id="408172"/>
    <lineage>
        <taxon>unclassified sequences</taxon>
        <taxon>metagenomes</taxon>
        <taxon>ecological metagenomes</taxon>
    </lineage>
</organism>